<feature type="transmembrane region" description="Helical" evidence="1">
    <location>
        <begin position="130"/>
        <end position="151"/>
    </location>
</feature>
<evidence type="ECO:0000313" key="2">
    <source>
        <dbReference type="EMBL" id="XCB34091.1"/>
    </source>
</evidence>
<feature type="transmembrane region" description="Helical" evidence="1">
    <location>
        <begin position="50"/>
        <end position="71"/>
    </location>
</feature>
<organism evidence="2">
    <name type="scientific">Tunturiibacter psychrotolerans</name>
    <dbReference type="NCBI Taxonomy" id="3069686"/>
    <lineage>
        <taxon>Bacteria</taxon>
        <taxon>Pseudomonadati</taxon>
        <taxon>Acidobacteriota</taxon>
        <taxon>Terriglobia</taxon>
        <taxon>Terriglobales</taxon>
        <taxon>Acidobacteriaceae</taxon>
        <taxon>Tunturiibacter</taxon>
    </lineage>
</organism>
<dbReference type="InterPro" id="IPR013901">
    <property type="entry name" value="Anthrone_oxy"/>
</dbReference>
<protein>
    <submittedName>
        <fullName evidence="2">DUF1772 domain-containing protein</fullName>
    </submittedName>
</protein>
<keyword evidence="1" id="KW-0812">Transmembrane</keyword>
<accession>A0AAU7ZT15</accession>
<evidence type="ECO:0000256" key="1">
    <source>
        <dbReference type="SAM" id="Phobius"/>
    </source>
</evidence>
<sequence>MMPIAYDIATVTLAATMVGNEFAVAAFIHPQIRKLNNSTHAQTAAPLAAVLGKAMPLWYGLVLMLLGGAAFEHRPVSRGPGLLLAFAVSIWAATIVFTITMLVPINNRIAKMNTENPYTGWLKDRARWDWLHQIRVVLLSVTLVLLLAGLLR</sequence>
<proteinExistence type="predicted"/>
<dbReference type="Pfam" id="PF08592">
    <property type="entry name" value="Anthrone_oxy"/>
    <property type="match status" value="1"/>
</dbReference>
<reference evidence="2" key="1">
    <citation type="submission" date="2023-08" db="EMBL/GenBank/DDBJ databases">
        <authorList>
            <person name="Messyasz A."/>
            <person name="Mannisto M.K."/>
            <person name="Kerkhof L.J."/>
            <person name="Haggblom M."/>
        </authorList>
    </citation>
    <scope>NUCLEOTIDE SEQUENCE</scope>
    <source>
        <strain evidence="2">X5P6</strain>
    </source>
</reference>
<gene>
    <name evidence="2" type="ORF">RBB77_04135</name>
</gene>
<dbReference type="RefSeq" id="WP_353064934.1">
    <property type="nucleotide sequence ID" value="NZ_CP132942.1"/>
</dbReference>
<reference evidence="2" key="2">
    <citation type="journal article" date="2024" name="Environ. Microbiol.">
        <title>Genome analysis and description of Tunturibacter gen. nov. expands the diversity of Terriglobia in tundra soils.</title>
        <authorList>
            <person name="Messyasz A."/>
            <person name="Mannisto M.K."/>
            <person name="Kerkhof L.J."/>
            <person name="Haggblom M.M."/>
        </authorList>
    </citation>
    <scope>NUCLEOTIDE SEQUENCE</scope>
    <source>
        <strain evidence="2">X5P6</strain>
    </source>
</reference>
<feature type="transmembrane region" description="Helical" evidence="1">
    <location>
        <begin position="83"/>
        <end position="105"/>
    </location>
</feature>
<name>A0AAU7ZT15_9BACT</name>
<dbReference type="KEGG" id="tpsc:RBB77_04135"/>
<dbReference type="EMBL" id="CP132942">
    <property type="protein sequence ID" value="XCB34091.1"/>
    <property type="molecule type" value="Genomic_DNA"/>
</dbReference>
<keyword evidence="1" id="KW-0472">Membrane</keyword>
<keyword evidence="1" id="KW-1133">Transmembrane helix</keyword>
<dbReference type="AlphaFoldDB" id="A0AAU7ZT15"/>